<dbReference type="RefSeq" id="WP_191627555.1">
    <property type="nucleotide sequence ID" value="NZ_CABVHW010000010.1"/>
</dbReference>
<sequence>MNTAFSQRYIDEVSPEFLRTLDDSPFTEQQLTEFNEGLFGVLGRSLMAEDFLPLTED</sequence>
<protein>
    <submittedName>
        <fullName evidence="1">Uncharacterized protein</fullName>
    </submittedName>
</protein>
<reference evidence="1 2" key="1">
    <citation type="submission" date="2019-09" db="EMBL/GenBank/DDBJ databases">
        <authorList>
            <person name="Chandra G."/>
            <person name="Truman W A."/>
        </authorList>
    </citation>
    <scope>NUCLEOTIDE SEQUENCE [LARGE SCALE GENOMIC DNA]</scope>
    <source>
        <strain evidence="1">PS710</strain>
    </source>
</reference>
<dbReference type="AlphaFoldDB" id="A0A5E7CUJ5"/>
<proteinExistence type="predicted"/>
<evidence type="ECO:0000313" key="2">
    <source>
        <dbReference type="Proteomes" id="UP000381093"/>
    </source>
</evidence>
<evidence type="ECO:0000313" key="1">
    <source>
        <dbReference type="EMBL" id="VVO08747.1"/>
    </source>
</evidence>
<dbReference type="Proteomes" id="UP000381093">
    <property type="component" value="Unassembled WGS sequence"/>
</dbReference>
<accession>A0A5E7CUJ5</accession>
<name>A0A5E7CUJ5_PSEFL</name>
<organism evidence="1 2">
    <name type="scientific">Pseudomonas fluorescens</name>
    <dbReference type="NCBI Taxonomy" id="294"/>
    <lineage>
        <taxon>Bacteria</taxon>
        <taxon>Pseudomonadati</taxon>
        <taxon>Pseudomonadota</taxon>
        <taxon>Gammaproteobacteria</taxon>
        <taxon>Pseudomonadales</taxon>
        <taxon>Pseudomonadaceae</taxon>
        <taxon>Pseudomonas</taxon>
    </lineage>
</organism>
<dbReference type="EMBL" id="CABVHW010000010">
    <property type="protein sequence ID" value="VVO08747.1"/>
    <property type="molecule type" value="Genomic_DNA"/>
</dbReference>
<gene>
    <name evidence="1" type="ORF">PS710_03271</name>
</gene>